<keyword evidence="3" id="KW-1185">Reference proteome</keyword>
<dbReference type="Proteomes" id="UP000290819">
    <property type="component" value="Unassembled WGS sequence"/>
</dbReference>
<dbReference type="SUPFAM" id="SSF103247">
    <property type="entry name" value="TT1751-like"/>
    <property type="match status" value="1"/>
</dbReference>
<dbReference type="RefSeq" id="WP_129273585.1">
    <property type="nucleotide sequence ID" value="NZ_MZXW01000035.1"/>
</dbReference>
<evidence type="ECO:0000313" key="2">
    <source>
        <dbReference type="EMBL" id="RXT42284.1"/>
    </source>
</evidence>
<evidence type="ECO:0000313" key="3">
    <source>
        <dbReference type="Proteomes" id="UP000290819"/>
    </source>
</evidence>
<dbReference type="Pfam" id="PF03625">
    <property type="entry name" value="DUF302"/>
    <property type="match status" value="1"/>
</dbReference>
<name>A0A4Q1UXS1_9BRAD</name>
<dbReference type="EMBL" id="MZXW01000035">
    <property type="protein sequence ID" value="RXT42284.1"/>
    <property type="molecule type" value="Genomic_DNA"/>
</dbReference>
<dbReference type="InterPro" id="IPR035923">
    <property type="entry name" value="TT1751-like_sf"/>
</dbReference>
<dbReference type="OrthoDB" id="121208at2"/>
<dbReference type="InterPro" id="IPR005180">
    <property type="entry name" value="DUF302"/>
</dbReference>
<comment type="caution">
    <text evidence="2">The sequence shown here is derived from an EMBL/GenBank/DDBJ whole genome shotgun (WGS) entry which is preliminary data.</text>
</comment>
<proteinExistence type="predicted"/>
<gene>
    <name evidence="2" type="ORF">B5V03_25280</name>
</gene>
<dbReference type="Gene3D" id="3.30.310.70">
    <property type="entry name" value="TT1751-like domain"/>
    <property type="match status" value="1"/>
</dbReference>
<accession>A0A4Q1UXS1</accession>
<organism evidence="2 3">
    <name type="scientific">Bradyrhizobium betae</name>
    <dbReference type="NCBI Taxonomy" id="244734"/>
    <lineage>
        <taxon>Bacteria</taxon>
        <taxon>Pseudomonadati</taxon>
        <taxon>Pseudomonadota</taxon>
        <taxon>Alphaproteobacteria</taxon>
        <taxon>Hyphomicrobiales</taxon>
        <taxon>Nitrobacteraceae</taxon>
        <taxon>Bradyrhizobium</taxon>
    </lineage>
</organism>
<evidence type="ECO:0000259" key="1">
    <source>
        <dbReference type="Pfam" id="PF03625"/>
    </source>
</evidence>
<reference evidence="2 3" key="1">
    <citation type="submission" date="2017-03" db="EMBL/GenBank/DDBJ databases">
        <authorList>
            <person name="Safronova V.I."/>
            <person name="Sazanova A.L."/>
            <person name="Chirak E.R."/>
        </authorList>
    </citation>
    <scope>NUCLEOTIDE SEQUENCE [LARGE SCALE GENOMIC DNA]</scope>
    <source>
        <strain evidence="2 3">Opo-243</strain>
    </source>
</reference>
<feature type="domain" description="DUF302" evidence="1">
    <location>
        <begin position="70"/>
        <end position="130"/>
    </location>
</feature>
<dbReference type="AlphaFoldDB" id="A0A4Q1UXS1"/>
<dbReference type="CDD" id="cd14797">
    <property type="entry name" value="DUF302"/>
    <property type="match status" value="1"/>
</dbReference>
<sequence length="176" mass="19407">MTIAKVEVARFSLTSSKPFDAVVATLRSAIGQPDMIEFFRATRATNNFRDLERVVQSGLGRTGLMLFAEFDLGDILRRETGSETPKIMRFVVGNPLIMKEMVKHVPDAGSYAPVTILIDERPDGVHLSYDQMESYLLPYASAEALAIARDLDAGVTTVMRECAGLKHSDDAARPQE</sequence>
<protein>
    <recommendedName>
        <fullName evidence="1">DUF302 domain-containing protein</fullName>
    </recommendedName>
</protein>